<evidence type="ECO:0008006" key="3">
    <source>
        <dbReference type="Google" id="ProtNLM"/>
    </source>
</evidence>
<name>A0ABR2CQ88_9ROSI</name>
<evidence type="ECO:0000313" key="2">
    <source>
        <dbReference type="Proteomes" id="UP001472677"/>
    </source>
</evidence>
<dbReference type="EMBL" id="JBBPBM010000046">
    <property type="protein sequence ID" value="KAK8521907.1"/>
    <property type="molecule type" value="Genomic_DNA"/>
</dbReference>
<proteinExistence type="predicted"/>
<organism evidence="1 2">
    <name type="scientific">Hibiscus sabdariffa</name>
    <name type="common">roselle</name>
    <dbReference type="NCBI Taxonomy" id="183260"/>
    <lineage>
        <taxon>Eukaryota</taxon>
        <taxon>Viridiplantae</taxon>
        <taxon>Streptophyta</taxon>
        <taxon>Embryophyta</taxon>
        <taxon>Tracheophyta</taxon>
        <taxon>Spermatophyta</taxon>
        <taxon>Magnoliopsida</taxon>
        <taxon>eudicotyledons</taxon>
        <taxon>Gunneridae</taxon>
        <taxon>Pentapetalae</taxon>
        <taxon>rosids</taxon>
        <taxon>malvids</taxon>
        <taxon>Malvales</taxon>
        <taxon>Malvaceae</taxon>
        <taxon>Malvoideae</taxon>
        <taxon>Hibiscus</taxon>
    </lineage>
</organism>
<comment type="caution">
    <text evidence="1">The sequence shown here is derived from an EMBL/GenBank/DDBJ whole genome shotgun (WGS) entry which is preliminary data.</text>
</comment>
<gene>
    <name evidence="1" type="ORF">V6N12_066479</name>
</gene>
<evidence type="ECO:0000313" key="1">
    <source>
        <dbReference type="EMBL" id="KAK8521907.1"/>
    </source>
</evidence>
<accession>A0ABR2CQ88</accession>
<dbReference type="PANTHER" id="PTHR36617">
    <property type="entry name" value="PROTEIN, PUTATIVE-RELATED"/>
    <property type="match status" value="1"/>
</dbReference>
<reference evidence="1 2" key="1">
    <citation type="journal article" date="2024" name="G3 (Bethesda)">
        <title>Genome assembly of Hibiscus sabdariffa L. provides insights into metabolisms of medicinal natural products.</title>
        <authorList>
            <person name="Kim T."/>
        </authorList>
    </citation>
    <scope>NUCLEOTIDE SEQUENCE [LARGE SCALE GENOMIC DNA]</scope>
    <source>
        <strain evidence="1">TK-2024</strain>
        <tissue evidence="1">Old leaves</tissue>
    </source>
</reference>
<dbReference type="PANTHER" id="PTHR36617:SF5">
    <property type="entry name" value="OS05G0421675 PROTEIN"/>
    <property type="match status" value="1"/>
</dbReference>
<sequence length="271" mass="31425">MIFCEASLDQVRNVKRVLRIFELASGLQLNLKKCKIFDLNVSDDLLVDWADKELIANKYSYELDRLLPSLNHRGRCSWIWVNILKSYEKEDHFGVCLKSNLRIQVGDGKSIWFWLEIWICNEPLSTKFPRIFAICISKLGVIADFGYKSFGICSWDIPLRRSLFDWEVEQWNSLLALLNEFCTSNFDKDWVSWKGLGDGKFTAKAIVKMVNNNVQSIIDWNLLVWSGLAPPKVEVFMWKCYEHIKANFFFLHLVPRSCNLEADALAKVGIG</sequence>
<dbReference type="Proteomes" id="UP001472677">
    <property type="component" value="Unassembled WGS sequence"/>
</dbReference>
<protein>
    <recommendedName>
        <fullName evidence="3">Reverse transcriptase zinc-binding domain-containing protein</fullName>
    </recommendedName>
</protein>
<keyword evidence="2" id="KW-1185">Reference proteome</keyword>